<feature type="compositionally biased region" description="Basic and acidic residues" evidence="1">
    <location>
        <begin position="69"/>
        <end position="79"/>
    </location>
</feature>
<reference evidence="2 3" key="1">
    <citation type="journal article" date="2018" name="PLoS Genet.">
        <title>Population sequencing reveals clonal diversity and ancestral inbreeding in the grapevine cultivar Chardonnay.</title>
        <authorList>
            <person name="Roach M.J."/>
            <person name="Johnson D.L."/>
            <person name="Bohlmann J."/>
            <person name="van Vuuren H.J."/>
            <person name="Jones S.J."/>
            <person name="Pretorius I.S."/>
            <person name="Schmidt S.A."/>
            <person name="Borneman A.R."/>
        </authorList>
    </citation>
    <scope>NUCLEOTIDE SEQUENCE [LARGE SCALE GENOMIC DNA]</scope>
    <source>
        <strain evidence="3">cv. Chardonnay</strain>
        <tissue evidence="2">Leaf</tissue>
    </source>
</reference>
<accession>A0A438H259</accession>
<gene>
    <name evidence="2" type="ORF">CK203_051466</name>
</gene>
<sequence length="155" mass="17891">MTMGVVRSLKVRRCLEGGVMNSKGERRGERGSVLRQQSVIIVRDGDNFNMSRFPLERSRGSKLSLAMRRFSEDKKKSDDPLSLEEEESRKEARENYKKPNLSELSFERLEDFEVIGLEKPFIEKEVFEVLLGFSGDKALGPNGFSMVFWQFSWNS</sequence>
<evidence type="ECO:0000313" key="2">
    <source>
        <dbReference type="EMBL" id="RVW78403.1"/>
    </source>
</evidence>
<evidence type="ECO:0000256" key="1">
    <source>
        <dbReference type="SAM" id="MobiDB-lite"/>
    </source>
</evidence>
<dbReference type="AlphaFoldDB" id="A0A438H259"/>
<protein>
    <submittedName>
        <fullName evidence="2">Uncharacterized protein</fullName>
    </submittedName>
</protein>
<comment type="caution">
    <text evidence="2">The sequence shown here is derived from an EMBL/GenBank/DDBJ whole genome shotgun (WGS) entry which is preliminary data.</text>
</comment>
<dbReference type="Proteomes" id="UP000288805">
    <property type="component" value="Unassembled WGS sequence"/>
</dbReference>
<proteinExistence type="predicted"/>
<evidence type="ECO:0000313" key="3">
    <source>
        <dbReference type="Proteomes" id="UP000288805"/>
    </source>
</evidence>
<organism evidence="2 3">
    <name type="scientific">Vitis vinifera</name>
    <name type="common">Grape</name>
    <dbReference type="NCBI Taxonomy" id="29760"/>
    <lineage>
        <taxon>Eukaryota</taxon>
        <taxon>Viridiplantae</taxon>
        <taxon>Streptophyta</taxon>
        <taxon>Embryophyta</taxon>
        <taxon>Tracheophyta</taxon>
        <taxon>Spermatophyta</taxon>
        <taxon>Magnoliopsida</taxon>
        <taxon>eudicotyledons</taxon>
        <taxon>Gunneridae</taxon>
        <taxon>Pentapetalae</taxon>
        <taxon>rosids</taxon>
        <taxon>Vitales</taxon>
        <taxon>Vitaceae</taxon>
        <taxon>Viteae</taxon>
        <taxon>Vitis</taxon>
    </lineage>
</organism>
<feature type="region of interest" description="Disordered" evidence="1">
    <location>
        <begin position="68"/>
        <end position="94"/>
    </location>
</feature>
<dbReference type="EMBL" id="QGNW01000296">
    <property type="protein sequence ID" value="RVW78403.1"/>
    <property type="molecule type" value="Genomic_DNA"/>
</dbReference>
<name>A0A438H259_VITVI</name>